<gene>
    <name evidence="3" type="ORF">SAMN02745941_01735</name>
</gene>
<evidence type="ECO:0000259" key="2">
    <source>
        <dbReference type="Pfam" id="PF14317"/>
    </source>
</evidence>
<keyword evidence="1" id="KW-0812">Transmembrane</keyword>
<dbReference type="RefSeq" id="WP_073018630.1">
    <property type="nucleotide sequence ID" value="NZ_FQXU01000005.1"/>
</dbReference>
<accession>A0A1M5XZP7</accession>
<keyword evidence="1" id="KW-1133">Transmembrane helix</keyword>
<dbReference type="AlphaFoldDB" id="A0A1M5XZP7"/>
<dbReference type="EMBL" id="FQXU01000005">
    <property type="protein sequence ID" value="SHI05018.1"/>
    <property type="molecule type" value="Genomic_DNA"/>
</dbReference>
<sequence>MTIGFKLDKEKISAFYARNIIETMTFKVGRVLLIFIFLLIIFLVWRITDDKGLRIQAIFASLTIAIFFKIITRKSFGYIFNKKYDDFKKSGMFDMMEIGILEEHFYIINSIEKREISYESISSINISENYMFIILSRKQYFIIPLDSFKTSEDKKAFRELLEEKTSIKAKYEYPDGLKYI</sequence>
<evidence type="ECO:0000313" key="4">
    <source>
        <dbReference type="Proteomes" id="UP000184241"/>
    </source>
</evidence>
<dbReference type="Proteomes" id="UP000184241">
    <property type="component" value="Unassembled WGS sequence"/>
</dbReference>
<organism evidence="3 4">
    <name type="scientific">Clostridium intestinale DSM 6191</name>
    <dbReference type="NCBI Taxonomy" id="1121320"/>
    <lineage>
        <taxon>Bacteria</taxon>
        <taxon>Bacillati</taxon>
        <taxon>Bacillota</taxon>
        <taxon>Clostridia</taxon>
        <taxon>Eubacteriales</taxon>
        <taxon>Clostridiaceae</taxon>
        <taxon>Clostridium</taxon>
    </lineage>
</organism>
<feature type="transmembrane region" description="Helical" evidence="1">
    <location>
        <begin position="53"/>
        <end position="72"/>
    </location>
</feature>
<feature type="transmembrane region" description="Helical" evidence="1">
    <location>
        <begin position="28"/>
        <end position="47"/>
    </location>
</feature>
<protein>
    <submittedName>
        <fullName evidence="3">YcxB-like protein</fullName>
    </submittedName>
</protein>
<keyword evidence="1" id="KW-0472">Membrane</keyword>
<feature type="domain" description="YcxB-like C-terminal" evidence="2">
    <location>
        <begin position="101"/>
        <end position="161"/>
    </location>
</feature>
<dbReference type="Pfam" id="PF14317">
    <property type="entry name" value="YcxB"/>
    <property type="match status" value="1"/>
</dbReference>
<evidence type="ECO:0000313" key="3">
    <source>
        <dbReference type="EMBL" id="SHI05018.1"/>
    </source>
</evidence>
<reference evidence="3 4" key="1">
    <citation type="submission" date="2016-11" db="EMBL/GenBank/DDBJ databases">
        <authorList>
            <person name="Jaros S."/>
            <person name="Januszkiewicz K."/>
            <person name="Wedrychowicz H."/>
        </authorList>
    </citation>
    <scope>NUCLEOTIDE SEQUENCE [LARGE SCALE GENOMIC DNA]</scope>
    <source>
        <strain evidence="3 4">DSM 6191</strain>
    </source>
</reference>
<name>A0A1M5XZP7_9CLOT</name>
<evidence type="ECO:0000256" key="1">
    <source>
        <dbReference type="SAM" id="Phobius"/>
    </source>
</evidence>
<proteinExistence type="predicted"/>
<dbReference type="InterPro" id="IPR025588">
    <property type="entry name" value="YcxB-like_C"/>
</dbReference>